<dbReference type="EMBL" id="JBHUDM010000001">
    <property type="protein sequence ID" value="MFD1640538.1"/>
    <property type="molecule type" value="Genomic_DNA"/>
</dbReference>
<dbReference type="Pfam" id="PF24336">
    <property type="entry name" value="DUF7504"/>
    <property type="match status" value="1"/>
</dbReference>
<dbReference type="AlphaFoldDB" id="A0ABD6D5Z7"/>
<evidence type="ECO:0008006" key="3">
    <source>
        <dbReference type="Google" id="ProtNLM"/>
    </source>
</evidence>
<dbReference type="InterPro" id="IPR027417">
    <property type="entry name" value="P-loop_NTPase"/>
</dbReference>
<accession>A0ABD6D5Z7</accession>
<proteinExistence type="predicted"/>
<comment type="caution">
    <text evidence="1">The sequence shown here is derived from an EMBL/GenBank/DDBJ whole genome shotgun (WGS) entry which is preliminary data.</text>
</comment>
<dbReference type="RefSeq" id="WP_256394245.1">
    <property type="nucleotide sequence ID" value="NZ_JANHDJ010000001.1"/>
</dbReference>
<sequence>MSVEELPLAPTLTDAESVVIAGPPMSGKYELMHRILGKAGKRAIVLSTGHDAERVREDYAETTGHDPDTCAIVDCVTREQGAEAEDTDRTKYASSPKNLTELGVKFTELAENWEDHPETTVGVHSLSQLLMYWDADRIYQFVRVLLGRTRNQEWMTVAVINSTMHDERTLHTLLDPFDTVVDTRTTDEGWEMRLRDRSSSPTAWQEF</sequence>
<organism evidence="1 2">
    <name type="scientific">Halohasta litorea</name>
    <dbReference type="NCBI Taxonomy" id="869891"/>
    <lineage>
        <taxon>Archaea</taxon>
        <taxon>Methanobacteriati</taxon>
        <taxon>Methanobacteriota</taxon>
        <taxon>Stenosarchaea group</taxon>
        <taxon>Halobacteria</taxon>
        <taxon>Halobacteriales</taxon>
        <taxon>Haloferacaceae</taxon>
        <taxon>Halohasta</taxon>
    </lineage>
</organism>
<gene>
    <name evidence="1" type="ORF">ACFSBW_01435</name>
</gene>
<reference evidence="1 2" key="1">
    <citation type="journal article" date="2019" name="Int. J. Syst. Evol. Microbiol.">
        <title>The Global Catalogue of Microorganisms (GCM) 10K type strain sequencing project: providing services to taxonomists for standard genome sequencing and annotation.</title>
        <authorList>
            <consortium name="The Broad Institute Genomics Platform"/>
            <consortium name="The Broad Institute Genome Sequencing Center for Infectious Disease"/>
            <person name="Wu L."/>
            <person name="Ma J."/>
        </authorList>
    </citation>
    <scope>NUCLEOTIDE SEQUENCE [LARGE SCALE GENOMIC DNA]</scope>
    <source>
        <strain evidence="1 2">CGMCC 1.10593</strain>
    </source>
</reference>
<dbReference type="Gene3D" id="3.40.50.300">
    <property type="entry name" value="P-loop containing nucleotide triphosphate hydrolases"/>
    <property type="match status" value="1"/>
</dbReference>
<dbReference type="Proteomes" id="UP001597052">
    <property type="component" value="Unassembled WGS sequence"/>
</dbReference>
<protein>
    <recommendedName>
        <fullName evidence="3">RecA-superfamily ATPase, KaiC/GvpD/RAD55 family</fullName>
    </recommendedName>
</protein>
<name>A0ABD6D5Z7_9EURY</name>
<keyword evidence="2" id="KW-1185">Reference proteome</keyword>
<evidence type="ECO:0000313" key="1">
    <source>
        <dbReference type="EMBL" id="MFD1640538.1"/>
    </source>
</evidence>
<dbReference type="SUPFAM" id="SSF52540">
    <property type="entry name" value="P-loop containing nucleoside triphosphate hydrolases"/>
    <property type="match status" value="1"/>
</dbReference>
<evidence type="ECO:0000313" key="2">
    <source>
        <dbReference type="Proteomes" id="UP001597052"/>
    </source>
</evidence>
<dbReference type="InterPro" id="IPR055927">
    <property type="entry name" value="DUF7504"/>
</dbReference>